<sequence length="279" mass="32587">MYTKTECEILDKKEICKYYSGRYGAPGMPREKKNKKTPEEIVKQNLWIRMRDLRRLIELNFSEGDWHIVLTCAKDERPDKETAPKIIREFRDKLREAYKKEGWKLKYIITCETGSRGAVHWHMITNNMHNDRTSTAKLVKGLWTRGRPYFSPMDAGGDYKALAEYIVKETANRIEKENTMEKLSYMPSRNLIRPEIKKQEVRASRWRREPKAPDGYYVVPDSVVNGVNKFTGFPYQHYTIRRLENGECEHLHRNNSKGTEGADGGIPVHSRVDKGAEDS</sequence>
<evidence type="ECO:0000256" key="1">
    <source>
        <dbReference type="SAM" id="MobiDB-lite"/>
    </source>
</evidence>
<reference evidence="3 4" key="1">
    <citation type="submission" date="2018-08" db="EMBL/GenBank/DDBJ databases">
        <title>A genome reference for cultivated species of the human gut microbiota.</title>
        <authorList>
            <person name="Zou Y."/>
            <person name="Xue W."/>
            <person name="Luo G."/>
        </authorList>
    </citation>
    <scope>NUCLEOTIDE SEQUENCE [LARGE SCALE GENOMIC DNA]</scope>
    <source>
        <strain evidence="3 4">AF26-4BH</strain>
    </source>
</reference>
<evidence type="ECO:0000313" key="3">
    <source>
        <dbReference type="EMBL" id="RGE68055.1"/>
    </source>
</evidence>
<dbReference type="EMBL" id="QVLU01000021">
    <property type="protein sequence ID" value="RGE68055.1"/>
    <property type="molecule type" value="Genomic_DNA"/>
</dbReference>
<dbReference type="AlphaFoldDB" id="A0A3E3ILU1"/>
<evidence type="ECO:0000313" key="4">
    <source>
        <dbReference type="Proteomes" id="UP000261166"/>
    </source>
</evidence>
<dbReference type="RefSeq" id="WP_117531283.1">
    <property type="nucleotide sequence ID" value="NZ_JBKXRP010000034.1"/>
</dbReference>
<dbReference type="OrthoDB" id="9814853at2"/>
<organism evidence="3 4">
    <name type="scientific">Eisenbergiella massiliensis</name>
    <dbReference type="NCBI Taxonomy" id="1720294"/>
    <lineage>
        <taxon>Bacteria</taxon>
        <taxon>Bacillati</taxon>
        <taxon>Bacillota</taxon>
        <taxon>Clostridia</taxon>
        <taxon>Lachnospirales</taxon>
        <taxon>Lachnospiraceae</taxon>
        <taxon>Eisenbergiella</taxon>
    </lineage>
</organism>
<dbReference type="Pfam" id="PF23343">
    <property type="entry name" value="REP_ORF2-G2P"/>
    <property type="match status" value="1"/>
</dbReference>
<protein>
    <recommendedName>
        <fullName evidence="2">Replication-associated protein ORF2/G2P domain-containing protein</fullName>
    </recommendedName>
</protein>
<evidence type="ECO:0000259" key="2">
    <source>
        <dbReference type="Pfam" id="PF23343"/>
    </source>
</evidence>
<dbReference type="InterPro" id="IPR056906">
    <property type="entry name" value="ORF2/G2P_dom"/>
</dbReference>
<feature type="domain" description="Replication-associated protein ORF2/G2P" evidence="2">
    <location>
        <begin position="68"/>
        <end position="169"/>
    </location>
</feature>
<feature type="region of interest" description="Disordered" evidence="1">
    <location>
        <begin position="251"/>
        <end position="279"/>
    </location>
</feature>
<name>A0A3E3ILU1_9FIRM</name>
<accession>A0A3E3ILU1</accession>
<gene>
    <name evidence="3" type="ORF">DWY69_20680</name>
</gene>
<feature type="compositionally biased region" description="Basic and acidic residues" evidence="1">
    <location>
        <begin position="270"/>
        <end position="279"/>
    </location>
</feature>
<comment type="caution">
    <text evidence="3">The sequence shown here is derived from an EMBL/GenBank/DDBJ whole genome shotgun (WGS) entry which is preliminary data.</text>
</comment>
<dbReference type="Proteomes" id="UP000261166">
    <property type="component" value="Unassembled WGS sequence"/>
</dbReference>
<proteinExistence type="predicted"/>